<gene>
    <name evidence="2" type="ORF">B0H15DRAFT_50056</name>
</gene>
<proteinExistence type="predicted"/>
<comment type="caution">
    <text evidence="2">The sequence shown here is derived from an EMBL/GenBank/DDBJ whole genome shotgun (WGS) entry which is preliminary data.</text>
</comment>
<protein>
    <submittedName>
        <fullName evidence="2">Uncharacterized protein</fullName>
    </submittedName>
</protein>
<sequence length="313" mass="33650">MRRSAERGPGCDKVDPSVVLLNVNDTPPALRLPLLPLPFRFLHSFIGCSSASLHLCPSSFTFPPTPLALLSSAPFLARASRPCSSRSCSSSFSSPSPGPASHCSAILPLPTRHSAFPAYVHPALLLTLLLHLHSRSILHPALARHPCAHPSPLRSRSSSSISPFSPRLHRPVPEAPFATLPRLPSSRAPSVPHATLSSTTAALMRRALRTRSGVFHTHRAPPPPPHPRSSHVLPLPIHQYAACPAVLARASPLPARRPIFHSRSLHLLGRTPSPHFSASAPSPVALLYLPSIHYSPRRVPETDTRSIGNGTHS</sequence>
<dbReference type="EMBL" id="JARJCN010000011">
    <property type="protein sequence ID" value="KAJ7096580.1"/>
    <property type="molecule type" value="Genomic_DNA"/>
</dbReference>
<dbReference type="AlphaFoldDB" id="A0AAD6XUF1"/>
<reference evidence="2" key="1">
    <citation type="submission" date="2023-03" db="EMBL/GenBank/DDBJ databases">
        <title>Massive genome expansion in bonnet fungi (Mycena s.s.) driven by repeated elements and novel gene families across ecological guilds.</title>
        <authorList>
            <consortium name="Lawrence Berkeley National Laboratory"/>
            <person name="Harder C.B."/>
            <person name="Miyauchi S."/>
            <person name="Viragh M."/>
            <person name="Kuo A."/>
            <person name="Thoen E."/>
            <person name="Andreopoulos B."/>
            <person name="Lu D."/>
            <person name="Skrede I."/>
            <person name="Drula E."/>
            <person name="Henrissat B."/>
            <person name="Morin E."/>
            <person name="Kohler A."/>
            <person name="Barry K."/>
            <person name="LaButti K."/>
            <person name="Morin E."/>
            <person name="Salamov A."/>
            <person name="Lipzen A."/>
            <person name="Mereny Z."/>
            <person name="Hegedus B."/>
            <person name="Baldrian P."/>
            <person name="Stursova M."/>
            <person name="Weitz H."/>
            <person name="Taylor A."/>
            <person name="Grigoriev I.V."/>
            <person name="Nagy L.G."/>
            <person name="Martin F."/>
            <person name="Kauserud H."/>
        </authorList>
    </citation>
    <scope>NUCLEOTIDE SEQUENCE</scope>
    <source>
        <strain evidence="2">CBHHK173m</strain>
    </source>
</reference>
<keyword evidence="3" id="KW-1185">Reference proteome</keyword>
<dbReference type="Proteomes" id="UP001222325">
    <property type="component" value="Unassembled WGS sequence"/>
</dbReference>
<organism evidence="2 3">
    <name type="scientific">Mycena belliarum</name>
    <dbReference type="NCBI Taxonomy" id="1033014"/>
    <lineage>
        <taxon>Eukaryota</taxon>
        <taxon>Fungi</taxon>
        <taxon>Dikarya</taxon>
        <taxon>Basidiomycota</taxon>
        <taxon>Agaricomycotina</taxon>
        <taxon>Agaricomycetes</taxon>
        <taxon>Agaricomycetidae</taxon>
        <taxon>Agaricales</taxon>
        <taxon>Marasmiineae</taxon>
        <taxon>Mycenaceae</taxon>
        <taxon>Mycena</taxon>
    </lineage>
</organism>
<evidence type="ECO:0000313" key="2">
    <source>
        <dbReference type="EMBL" id="KAJ7096580.1"/>
    </source>
</evidence>
<feature type="region of interest" description="Disordered" evidence="1">
    <location>
        <begin position="175"/>
        <end position="198"/>
    </location>
</feature>
<evidence type="ECO:0000256" key="1">
    <source>
        <dbReference type="SAM" id="MobiDB-lite"/>
    </source>
</evidence>
<feature type="region of interest" description="Disordered" evidence="1">
    <location>
        <begin position="149"/>
        <end position="168"/>
    </location>
</feature>
<name>A0AAD6XUF1_9AGAR</name>
<accession>A0AAD6XUF1</accession>
<feature type="compositionally biased region" description="Low complexity" evidence="1">
    <location>
        <begin position="150"/>
        <end position="166"/>
    </location>
</feature>
<evidence type="ECO:0000313" key="3">
    <source>
        <dbReference type="Proteomes" id="UP001222325"/>
    </source>
</evidence>